<dbReference type="SUPFAM" id="SSF110296">
    <property type="entry name" value="Oligoxyloglucan reducing end-specific cellobiohydrolase"/>
    <property type="match status" value="1"/>
</dbReference>
<proteinExistence type="predicted"/>
<gene>
    <name evidence="1" type="ORF">PZA18_08795</name>
</gene>
<name>A0ABT7DVR8_9NEIS</name>
<accession>A0ABT7DVR8</accession>
<dbReference type="Proteomes" id="UP001172778">
    <property type="component" value="Unassembled WGS sequence"/>
</dbReference>
<dbReference type="EMBL" id="JARRAF010000008">
    <property type="protein sequence ID" value="MDK2124143.1"/>
    <property type="molecule type" value="Genomic_DNA"/>
</dbReference>
<evidence type="ECO:0000313" key="2">
    <source>
        <dbReference type="Proteomes" id="UP001172778"/>
    </source>
</evidence>
<keyword evidence="2" id="KW-1185">Reference proteome</keyword>
<protein>
    <recommendedName>
        <fullName evidence="3">Exo-alpha-sialidase</fullName>
    </recommendedName>
</protein>
<sequence>MSLLTQFGGGSSTPIQGAAVLPVWDSAFARQYPGATVVAPALAPWLLKPAGSANGYACGGVGPKLVLLASNSTQALSSSDGQTFTPRTLPVAGNWAGRVAYGNGVYVAVGYGSAIAVSSSDGDNWSQRALPVSANWASCCFGAGLFLSTAIASAGYATSPDGVNWTSRTLPASGSFAACCYGLGLFFVFAAGSSSYYTSVDGLGGWVSRSLPVGGNWEPHAALQANGRLLLLGNSSNVLLSSLDGISWSQHLLPSLPNGQYWRAVHYQAGGYVAVASGGNTAITSPDLQNWTVRSLPFNGGALVLPLNGNWLVASAGTPQVALSNASAFDIVYPQR</sequence>
<evidence type="ECO:0000313" key="1">
    <source>
        <dbReference type="EMBL" id="MDK2124143.1"/>
    </source>
</evidence>
<organism evidence="1 2">
    <name type="scientific">Parachitinimonas caeni</name>
    <dbReference type="NCBI Taxonomy" id="3031301"/>
    <lineage>
        <taxon>Bacteria</taxon>
        <taxon>Pseudomonadati</taxon>
        <taxon>Pseudomonadota</taxon>
        <taxon>Betaproteobacteria</taxon>
        <taxon>Neisseriales</taxon>
        <taxon>Chitinibacteraceae</taxon>
        <taxon>Parachitinimonas</taxon>
    </lineage>
</organism>
<dbReference type="RefSeq" id="WP_284100453.1">
    <property type="nucleotide sequence ID" value="NZ_JARRAF010000008.1"/>
</dbReference>
<comment type="caution">
    <text evidence="1">The sequence shown here is derived from an EMBL/GenBank/DDBJ whole genome shotgun (WGS) entry which is preliminary data.</text>
</comment>
<reference evidence="1" key="1">
    <citation type="submission" date="2023-03" db="EMBL/GenBank/DDBJ databases">
        <title>Chitinimonas shenzhenensis gen. nov., sp. nov., a novel member of family Burkholderiaceae isolated from activated sludge collected in Shen Zhen, China.</title>
        <authorList>
            <person name="Wang X."/>
        </authorList>
    </citation>
    <scope>NUCLEOTIDE SEQUENCE</scope>
    <source>
        <strain evidence="1">DQS-5</strain>
    </source>
</reference>
<evidence type="ECO:0008006" key="3">
    <source>
        <dbReference type="Google" id="ProtNLM"/>
    </source>
</evidence>